<dbReference type="SUPFAM" id="SSF53448">
    <property type="entry name" value="Nucleotide-diphospho-sugar transferases"/>
    <property type="match status" value="1"/>
</dbReference>
<dbReference type="GO" id="GO:0016740">
    <property type="term" value="F:transferase activity"/>
    <property type="evidence" value="ECO:0007669"/>
    <property type="project" value="UniProtKB-KW"/>
</dbReference>
<evidence type="ECO:0000313" key="2">
    <source>
        <dbReference type="EMBL" id="RKQ94103.1"/>
    </source>
</evidence>
<proteinExistence type="predicted"/>
<protein>
    <submittedName>
        <fullName evidence="2">Glucose-1-phosphate thymidylyltransferase</fullName>
    </submittedName>
</protein>
<name>A0A660LJ57_9ACTN</name>
<dbReference type="Gene3D" id="2.160.10.10">
    <property type="entry name" value="Hexapeptide repeat proteins"/>
    <property type="match status" value="1"/>
</dbReference>
<keyword evidence="2" id="KW-0808">Transferase</keyword>
<feature type="domain" description="Nucleotidyl transferase" evidence="1">
    <location>
        <begin position="5"/>
        <end position="137"/>
    </location>
</feature>
<dbReference type="InterPro" id="IPR005835">
    <property type="entry name" value="NTP_transferase_dom"/>
</dbReference>
<dbReference type="PANTHER" id="PTHR42883">
    <property type="entry name" value="GLUCOSE-1-PHOSPHATE THYMIDYLTRANSFERASE"/>
    <property type="match status" value="1"/>
</dbReference>
<dbReference type="RefSeq" id="WP_121252815.1">
    <property type="nucleotide sequence ID" value="NZ_RBIL01000001.1"/>
</dbReference>
<dbReference type="InterPro" id="IPR029044">
    <property type="entry name" value="Nucleotide-diphossugar_trans"/>
</dbReference>
<gene>
    <name evidence="2" type="ORF">C8N24_3980</name>
</gene>
<dbReference type="Proteomes" id="UP000278962">
    <property type="component" value="Unassembled WGS sequence"/>
</dbReference>
<accession>A0A660LJ57</accession>
<evidence type="ECO:0000259" key="1">
    <source>
        <dbReference type="Pfam" id="PF00483"/>
    </source>
</evidence>
<dbReference type="PANTHER" id="PTHR42883:SF2">
    <property type="entry name" value="THYMIDYLYLTRANSFERASE"/>
    <property type="match status" value="1"/>
</dbReference>
<sequence>MEIAKALLMVGGAGEHVPWPSAPTPKALFPVGNRPILFRHLESLSAAGVLETVILSDSSASVPIRSAVGDGQRWGMRVRHLEWTPADGLAGALRVGHEDGFGEPVLVQHGGSLVRERMHPHISAFAREQLDALALYGAGSASPSDLGYLLSARAVSILRDAAGAVNPLAGVREQGGRVREQRVDACLPSHGGLQDLLESNRRVLEDLESSVEPGSLDATTIQGTVQVHPTARVERSLLRGPLVIGPGAVISDAYIGPYTSIGAGVVMEGTEIEYSIVLPEAELRFVGARLESSVIGRGARVVRAFELPGAMRMSVGDGAEVILR</sequence>
<comment type="caution">
    <text evidence="2">The sequence shown here is derived from an EMBL/GenBank/DDBJ whole genome shotgun (WGS) entry which is preliminary data.</text>
</comment>
<evidence type="ECO:0000313" key="3">
    <source>
        <dbReference type="Proteomes" id="UP000278962"/>
    </source>
</evidence>
<reference evidence="2 3" key="1">
    <citation type="submission" date="2018-10" db="EMBL/GenBank/DDBJ databases">
        <title>Genomic Encyclopedia of Archaeal and Bacterial Type Strains, Phase II (KMG-II): from individual species to whole genera.</title>
        <authorList>
            <person name="Goeker M."/>
        </authorList>
    </citation>
    <scope>NUCLEOTIDE SEQUENCE [LARGE SCALE GENOMIC DNA]</scope>
    <source>
        <strain evidence="2 3">DSM 14954</strain>
    </source>
</reference>
<dbReference type="OrthoDB" id="5242030at2"/>
<dbReference type="AlphaFoldDB" id="A0A660LJ57"/>
<dbReference type="Pfam" id="PF00483">
    <property type="entry name" value="NTP_transferase"/>
    <property type="match status" value="1"/>
</dbReference>
<dbReference type="Gene3D" id="3.90.550.10">
    <property type="entry name" value="Spore Coat Polysaccharide Biosynthesis Protein SpsA, Chain A"/>
    <property type="match status" value="1"/>
</dbReference>
<dbReference type="EMBL" id="RBIL01000001">
    <property type="protein sequence ID" value="RKQ94103.1"/>
    <property type="molecule type" value="Genomic_DNA"/>
</dbReference>
<organism evidence="2 3">
    <name type="scientific">Solirubrobacter pauli</name>
    <dbReference type="NCBI Taxonomy" id="166793"/>
    <lineage>
        <taxon>Bacteria</taxon>
        <taxon>Bacillati</taxon>
        <taxon>Actinomycetota</taxon>
        <taxon>Thermoleophilia</taxon>
        <taxon>Solirubrobacterales</taxon>
        <taxon>Solirubrobacteraceae</taxon>
        <taxon>Solirubrobacter</taxon>
    </lineage>
</organism>
<keyword evidence="3" id="KW-1185">Reference proteome</keyword>